<dbReference type="InterPro" id="IPR002173">
    <property type="entry name" value="Carboh/pur_kinase_PfkB_CS"/>
</dbReference>
<gene>
    <name evidence="10" type="ORF">HP467_13870</name>
</gene>
<evidence type="ECO:0000259" key="9">
    <source>
        <dbReference type="Pfam" id="PF01467"/>
    </source>
</evidence>
<dbReference type="AlphaFoldDB" id="A0A850DYB6"/>
<comment type="caution">
    <text evidence="10">The sequence shown here is derived from an EMBL/GenBank/DDBJ whole genome shotgun (WGS) entry which is preliminary data.</text>
</comment>
<name>A0A850DYB6_9MICO</name>
<dbReference type="GO" id="GO:0016779">
    <property type="term" value="F:nucleotidyltransferase activity"/>
    <property type="evidence" value="ECO:0007669"/>
    <property type="project" value="UniProtKB-KW"/>
</dbReference>
<proteinExistence type="predicted"/>
<evidence type="ECO:0000256" key="2">
    <source>
        <dbReference type="ARBA" id="ARBA00022679"/>
    </source>
</evidence>
<keyword evidence="6" id="KW-0119">Carbohydrate metabolism</keyword>
<dbReference type="PROSITE" id="PS00584">
    <property type="entry name" value="PFKB_KINASES_2"/>
    <property type="match status" value="1"/>
</dbReference>
<dbReference type="Proteomes" id="UP000539146">
    <property type="component" value="Unassembled WGS sequence"/>
</dbReference>
<accession>A0A850DYB6</accession>
<evidence type="ECO:0000256" key="3">
    <source>
        <dbReference type="ARBA" id="ARBA00022695"/>
    </source>
</evidence>
<dbReference type="UniPathway" id="UPA00958"/>
<evidence type="ECO:0000256" key="7">
    <source>
        <dbReference type="SAM" id="MobiDB-lite"/>
    </source>
</evidence>
<feature type="domain" description="Carbohydrate kinase PfkB" evidence="8">
    <location>
        <begin position="25"/>
        <end position="321"/>
    </location>
</feature>
<dbReference type="InterPro" id="IPR014729">
    <property type="entry name" value="Rossmann-like_a/b/a_fold"/>
</dbReference>
<dbReference type="Gene3D" id="3.40.50.620">
    <property type="entry name" value="HUPs"/>
    <property type="match status" value="1"/>
</dbReference>
<dbReference type="InterPro" id="IPR011611">
    <property type="entry name" value="PfkB_dom"/>
</dbReference>
<dbReference type="InterPro" id="IPR050385">
    <property type="entry name" value="Archaeal_FAD_synthase"/>
</dbReference>
<organism evidence="10 11">
    <name type="scientific">Curtobacterium citreum</name>
    <dbReference type="NCBI Taxonomy" id="2036"/>
    <lineage>
        <taxon>Bacteria</taxon>
        <taxon>Bacillati</taxon>
        <taxon>Actinomycetota</taxon>
        <taxon>Actinomycetes</taxon>
        <taxon>Micrococcales</taxon>
        <taxon>Microbacteriaceae</taxon>
        <taxon>Curtobacterium</taxon>
    </lineage>
</organism>
<evidence type="ECO:0000256" key="4">
    <source>
        <dbReference type="ARBA" id="ARBA00022777"/>
    </source>
</evidence>
<dbReference type="Pfam" id="PF01467">
    <property type="entry name" value="CTP_transf_like"/>
    <property type="match status" value="1"/>
</dbReference>
<evidence type="ECO:0000259" key="8">
    <source>
        <dbReference type="Pfam" id="PF00294"/>
    </source>
</evidence>
<protein>
    <submittedName>
        <fullName evidence="10">Bifunctional heptose 7-phosphate kinase/heptose 1-phosphate adenyltransferase</fullName>
    </submittedName>
</protein>
<keyword evidence="4 10" id="KW-0418">Kinase</keyword>
<dbReference type="Pfam" id="PF00294">
    <property type="entry name" value="PfkB"/>
    <property type="match status" value="1"/>
</dbReference>
<reference evidence="10 11" key="1">
    <citation type="submission" date="2020-05" db="EMBL/GenBank/DDBJ databases">
        <title>Genome Sequencing of Type Strains.</title>
        <authorList>
            <person name="Lemaire J.F."/>
            <person name="Inderbitzin P."/>
            <person name="Gregorio O.A."/>
            <person name="Collins S.B."/>
            <person name="Wespe N."/>
            <person name="Knight-Connoni V."/>
        </authorList>
    </citation>
    <scope>NUCLEOTIDE SEQUENCE [LARGE SCALE GENOMIC DNA]</scope>
    <source>
        <strain evidence="10 11">DSM 20512</strain>
    </source>
</reference>
<dbReference type="SUPFAM" id="SSF53613">
    <property type="entry name" value="Ribokinase-like"/>
    <property type="match status" value="1"/>
</dbReference>
<dbReference type="InterPro" id="IPR004821">
    <property type="entry name" value="Cyt_trans-like"/>
</dbReference>
<feature type="compositionally biased region" description="Low complexity" evidence="7">
    <location>
        <begin position="1"/>
        <end position="18"/>
    </location>
</feature>
<evidence type="ECO:0000256" key="1">
    <source>
        <dbReference type="ARBA" id="ARBA00004713"/>
    </source>
</evidence>
<dbReference type="NCBIfam" id="TIGR00125">
    <property type="entry name" value="cyt_tran_rel"/>
    <property type="match status" value="1"/>
</dbReference>
<evidence type="ECO:0000313" key="10">
    <source>
        <dbReference type="EMBL" id="NUU29180.1"/>
    </source>
</evidence>
<dbReference type="InterPro" id="IPR029056">
    <property type="entry name" value="Ribokinase-like"/>
</dbReference>
<comment type="pathway">
    <text evidence="1">Bacterial outer membrane biogenesis; LPS core biosynthesis.</text>
</comment>
<feature type="region of interest" description="Disordered" evidence="7">
    <location>
        <begin position="1"/>
        <end position="23"/>
    </location>
</feature>
<feature type="domain" description="Cytidyltransferase-like" evidence="9">
    <location>
        <begin position="358"/>
        <end position="466"/>
    </location>
</feature>
<evidence type="ECO:0000256" key="6">
    <source>
        <dbReference type="ARBA" id="ARBA00023277"/>
    </source>
</evidence>
<dbReference type="EMBL" id="JABMCG010000120">
    <property type="protein sequence ID" value="NUU29180.1"/>
    <property type="molecule type" value="Genomic_DNA"/>
</dbReference>
<evidence type="ECO:0000256" key="5">
    <source>
        <dbReference type="ARBA" id="ARBA00023268"/>
    </source>
</evidence>
<keyword evidence="5" id="KW-0511">Multifunctional enzyme</keyword>
<dbReference type="PANTHER" id="PTHR43793">
    <property type="entry name" value="FAD SYNTHASE"/>
    <property type="match status" value="1"/>
</dbReference>
<dbReference type="SUPFAM" id="SSF52374">
    <property type="entry name" value="Nucleotidylyl transferase"/>
    <property type="match status" value="1"/>
</dbReference>
<dbReference type="PANTHER" id="PTHR43793:SF2">
    <property type="entry name" value="BIFUNCTIONAL PROTEIN HLDE"/>
    <property type="match status" value="1"/>
</dbReference>
<dbReference type="Gene3D" id="3.40.1190.20">
    <property type="match status" value="1"/>
</dbReference>
<keyword evidence="2 10" id="KW-0808">Transferase</keyword>
<keyword evidence="3" id="KW-0548">Nucleotidyltransferase</keyword>
<dbReference type="GO" id="GO:0016301">
    <property type="term" value="F:kinase activity"/>
    <property type="evidence" value="ECO:0007669"/>
    <property type="project" value="UniProtKB-KW"/>
</dbReference>
<sequence length="488" mass="49598">MTGSTTGSTGTTTGSAAGRTGGTRRRVVVVGDTLLDVDVSGTSERLSPDAPVPVVDVRTDDRRAGGAGLVASMLVREGHDVTLVTVLGDDDRATEVRALLPDVDVVAGPSGVATPVKTRVRVVDHALVRIDEGCATPPVPDTTAAMTAALEGADAIVVADYGRGVAASPELRAALERVATTTPVVWDPHPKGAAPVPGTAVVTPNTAEARRFTDVTGDGVPFATDAAAALVETWGVDAVAVTMGDRGALVASRRRTAPDRDAALDSRFVPAPSVTAGDPCGAGDRLAAGVAVALAEGADVTDAVAAGVLAASEYLAAGGVTALFADDGPAPVPVPGVDRDALRVVHEVRSAGGTVVATGGCFDLLHAGHARTLSAARALGDCLVVCLNSDDSVRALKGPERPIMSQEDRVELLLALDCVDAVVVFDEHTPDEALRRFRPDVWAKGGDYAASELPESATLAEWGGRVVTVPFHAGRSTTRLAAAIARVG</sequence>
<evidence type="ECO:0000313" key="11">
    <source>
        <dbReference type="Proteomes" id="UP000539146"/>
    </source>
</evidence>
<dbReference type="GO" id="GO:0009244">
    <property type="term" value="P:lipopolysaccharide core region biosynthetic process"/>
    <property type="evidence" value="ECO:0007669"/>
    <property type="project" value="UniProtKB-UniPathway"/>
</dbReference>